<dbReference type="AlphaFoldDB" id="A0A3L5TT19"/>
<gene>
    <name evidence="5" type="ORF">AM593_09491</name>
</gene>
<keyword evidence="3" id="KW-0732">Signal</keyword>
<comment type="caution">
    <text evidence="5">The sequence shown here is derived from an EMBL/GenBank/DDBJ whole genome shotgun (WGS) entry which is preliminary data.</text>
</comment>
<protein>
    <recommendedName>
        <fullName evidence="4">C1q domain-containing protein</fullName>
    </recommendedName>
</protein>
<feature type="non-terminal residue" evidence="5">
    <location>
        <position position="181"/>
    </location>
</feature>
<organism evidence="5 6">
    <name type="scientific">Mytilus galloprovincialis</name>
    <name type="common">Mediterranean mussel</name>
    <dbReference type="NCBI Taxonomy" id="29158"/>
    <lineage>
        <taxon>Eukaryota</taxon>
        <taxon>Metazoa</taxon>
        <taxon>Spiralia</taxon>
        <taxon>Lophotrochozoa</taxon>
        <taxon>Mollusca</taxon>
        <taxon>Bivalvia</taxon>
        <taxon>Autobranchia</taxon>
        <taxon>Pteriomorphia</taxon>
        <taxon>Mytilida</taxon>
        <taxon>Mytiloidea</taxon>
        <taxon>Mytilidae</taxon>
        <taxon>Mytilinae</taxon>
        <taxon>Mytilus</taxon>
    </lineage>
</organism>
<feature type="domain" description="C1q" evidence="4">
    <location>
        <begin position="61"/>
        <end position="181"/>
    </location>
</feature>
<reference evidence="5 6" key="1">
    <citation type="journal article" date="2016" name="PLoS ONE">
        <title>A First Insight into the Genome of the Filter-Feeder Mussel Mytilus galloprovincialis.</title>
        <authorList>
            <person name="Murgarella M."/>
            <person name="Puiu D."/>
            <person name="Novoa B."/>
            <person name="Figueras A."/>
            <person name="Posada D."/>
            <person name="Canchaya C."/>
        </authorList>
    </citation>
    <scope>NUCLEOTIDE SEQUENCE [LARGE SCALE GENOMIC DNA]</scope>
    <source>
        <tissue evidence="5">Muscle</tissue>
    </source>
</reference>
<keyword evidence="6" id="KW-1185">Reference proteome</keyword>
<dbReference type="GO" id="GO:0005581">
    <property type="term" value="C:collagen trimer"/>
    <property type="evidence" value="ECO:0007669"/>
    <property type="project" value="UniProtKB-KW"/>
</dbReference>
<dbReference type="EMBL" id="KV585100">
    <property type="protein sequence ID" value="OPL33059.1"/>
    <property type="molecule type" value="Genomic_DNA"/>
</dbReference>
<keyword evidence="2" id="KW-0964">Secreted</keyword>
<proteinExistence type="predicted"/>
<dbReference type="Proteomes" id="UP000266721">
    <property type="component" value="Unassembled WGS sequence"/>
</dbReference>
<accession>A0A3L5TT19</accession>
<evidence type="ECO:0000256" key="2">
    <source>
        <dbReference type="ARBA" id="ARBA00022525"/>
    </source>
</evidence>
<feature type="chain" id="PRO_5017989385" description="C1q domain-containing protein" evidence="3">
    <location>
        <begin position="33"/>
        <end position="181"/>
    </location>
</feature>
<evidence type="ECO:0000313" key="6">
    <source>
        <dbReference type="Proteomes" id="UP000266721"/>
    </source>
</evidence>
<dbReference type="SMR" id="A0A3L5TT19"/>
<feature type="signal peptide" evidence="3">
    <location>
        <begin position="1"/>
        <end position="32"/>
    </location>
</feature>
<dbReference type="InterPro" id="IPR050392">
    <property type="entry name" value="Collagen/C1q_domain"/>
</dbReference>
<evidence type="ECO:0000256" key="3">
    <source>
        <dbReference type="SAM" id="SignalP"/>
    </source>
</evidence>
<dbReference type="SMART" id="SM00110">
    <property type="entry name" value="C1Q"/>
    <property type="match status" value="1"/>
</dbReference>
<dbReference type="InterPro" id="IPR008983">
    <property type="entry name" value="Tumour_necrosis_fac-like_dom"/>
</dbReference>
<evidence type="ECO:0000313" key="5">
    <source>
        <dbReference type="EMBL" id="OPL33059.1"/>
    </source>
</evidence>
<dbReference type="PANTHER" id="PTHR15427:SF33">
    <property type="entry name" value="COLLAGEN IV NC1 DOMAIN-CONTAINING PROTEIN"/>
    <property type="match status" value="1"/>
</dbReference>
<dbReference type="InterPro" id="IPR001073">
    <property type="entry name" value="C1q_dom"/>
</dbReference>
<dbReference type="PANTHER" id="PTHR15427">
    <property type="entry name" value="EMILIN ELASTIN MICROFIBRIL INTERFACE-LOCATED PROTEIN ELASTIN MICROFIBRIL INTERFACER"/>
    <property type="match status" value="1"/>
</dbReference>
<dbReference type="PROSITE" id="PS50871">
    <property type="entry name" value="C1Q"/>
    <property type="match status" value="1"/>
</dbReference>
<dbReference type="PRINTS" id="PR00007">
    <property type="entry name" value="COMPLEMNTC1Q"/>
</dbReference>
<evidence type="ECO:0000256" key="1">
    <source>
        <dbReference type="ARBA" id="ARBA00004613"/>
    </source>
</evidence>
<comment type="subcellular location">
    <subcellularLocation>
        <location evidence="1">Secreted</location>
    </subcellularLocation>
</comment>
<dbReference type="Pfam" id="PF00386">
    <property type="entry name" value="C1q"/>
    <property type="match status" value="1"/>
</dbReference>
<name>A0A3L5TT19_MYTGA</name>
<dbReference type="Gene3D" id="2.60.120.40">
    <property type="match status" value="1"/>
</dbReference>
<evidence type="ECO:0000259" key="4">
    <source>
        <dbReference type="PROSITE" id="PS50871"/>
    </source>
</evidence>
<feature type="non-terminal residue" evidence="5">
    <location>
        <position position="1"/>
    </location>
</feature>
<sequence>LTKLQQIFRMNMKCVCKILMLIVMMEISNVLASNNKENGLSEDLMDMMCKIRKPRTNSELQAGKRHAFTASVTKNTNLAANEVIKFDKVWLNTGKIYDSSTGVFTVKKTGLYLVSGSVMSTGNGRQLHCHLWKNNERTVGAYGINSSQGSLNAVMELKRGDRLTMRHDSNAGTEGMYGVHW</sequence>
<dbReference type="SUPFAM" id="SSF49842">
    <property type="entry name" value="TNF-like"/>
    <property type="match status" value="1"/>
</dbReference>